<evidence type="ECO:0000313" key="1">
    <source>
        <dbReference type="EMBL" id="GIY40241.1"/>
    </source>
</evidence>
<dbReference type="EMBL" id="BPLR01010583">
    <property type="protein sequence ID" value="GIY40241.1"/>
    <property type="molecule type" value="Genomic_DNA"/>
</dbReference>
<proteinExistence type="predicted"/>
<sequence>MDLWCAGKLPQRGAMLLLSTFPSRAIKAAYLSVRHCVLLYYEHNLRNCWMYTQALLPCSGGSMRQCESDGLLCGSMHQLRIRWPRRACYGELAANAGSSRFLFHALKWISGELANYLNWERCLYFFYLPQPTIKAAYLSARHCVLLHYKHNLRNCWMYTQGPLALLQWIDASVAYPMVCFGELAANARSSRFLPRSEMDLWCAGKLPQLGAMLLLSTFPRTPLKRHI</sequence>
<protein>
    <submittedName>
        <fullName evidence="1">Uncharacterized protein</fullName>
    </submittedName>
</protein>
<organism evidence="1 2">
    <name type="scientific">Caerostris extrusa</name>
    <name type="common">Bark spider</name>
    <name type="synonym">Caerostris bankana</name>
    <dbReference type="NCBI Taxonomy" id="172846"/>
    <lineage>
        <taxon>Eukaryota</taxon>
        <taxon>Metazoa</taxon>
        <taxon>Ecdysozoa</taxon>
        <taxon>Arthropoda</taxon>
        <taxon>Chelicerata</taxon>
        <taxon>Arachnida</taxon>
        <taxon>Araneae</taxon>
        <taxon>Araneomorphae</taxon>
        <taxon>Entelegynae</taxon>
        <taxon>Araneoidea</taxon>
        <taxon>Araneidae</taxon>
        <taxon>Caerostris</taxon>
    </lineage>
</organism>
<comment type="caution">
    <text evidence="1">The sequence shown here is derived from an EMBL/GenBank/DDBJ whole genome shotgun (WGS) entry which is preliminary data.</text>
</comment>
<evidence type="ECO:0000313" key="2">
    <source>
        <dbReference type="Proteomes" id="UP001054945"/>
    </source>
</evidence>
<reference evidence="1 2" key="1">
    <citation type="submission" date="2021-06" db="EMBL/GenBank/DDBJ databases">
        <title>Caerostris extrusa draft genome.</title>
        <authorList>
            <person name="Kono N."/>
            <person name="Arakawa K."/>
        </authorList>
    </citation>
    <scope>NUCLEOTIDE SEQUENCE [LARGE SCALE GENOMIC DNA]</scope>
</reference>
<keyword evidence="2" id="KW-1185">Reference proteome</keyword>
<dbReference type="Proteomes" id="UP001054945">
    <property type="component" value="Unassembled WGS sequence"/>
</dbReference>
<name>A0AAV4T4P8_CAEEX</name>
<gene>
    <name evidence="1" type="ORF">CEXT_809341</name>
</gene>
<dbReference type="AlphaFoldDB" id="A0AAV4T4P8"/>
<accession>A0AAV4T4P8</accession>